<dbReference type="OrthoDB" id="286202at2"/>
<dbReference type="GO" id="GO:0042626">
    <property type="term" value="F:ATPase-coupled transmembrane transporter activity"/>
    <property type="evidence" value="ECO:0007669"/>
    <property type="project" value="InterPro"/>
</dbReference>
<protein>
    <recommendedName>
        <fullName evidence="6">Putative aliphatic sulfonates-binding protein</fullName>
    </recommendedName>
</protein>
<feature type="domain" description="Solute-binding protein family 3/N-terminal" evidence="8">
    <location>
        <begin position="55"/>
        <end position="271"/>
    </location>
</feature>
<dbReference type="Proteomes" id="UP000310636">
    <property type="component" value="Unassembled WGS sequence"/>
</dbReference>
<dbReference type="SUPFAM" id="SSF53850">
    <property type="entry name" value="Periplasmic binding protein-like II"/>
    <property type="match status" value="1"/>
</dbReference>
<dbReference type="Gene3D" id="3.40.190.10">
    <property type="entry name" value="Periplasmic binding protein-like II"/>
    <property type="match status" value="2"/>
</dbReference>
<dbReference type="CDD" id="cd13557">
    <property type="entry name" value="PBP2_SsuA"/>
    <property type="match status" value="1"/>
</dbReference>
<sequence>MGNGTRKVRKAALALTLIASLSLLAACGSNDKQQGASSSAGASSSSTAKSGGDKKIRIGYQKYASVNILKVRGGLDEKLADIGYSVEWTEFPGGPQLLEAVNVGSIDFGNVGEAPPIFAQAAGTPLVYLGHAPASPKAEAILVPKDSPIQTGADLKGKKVALNKGSNVHYLLVKYLEQQGLQYSDIETVFLPPADARAAFESGSVDAWVIWEPFYSAAQLATGARVLADGEGLVSNYEFYLSTHKFYENDKAALDVLLEQLQQSDAWAKDNQSELAGLLAPSLGLDVPSLEQALSHRGFGVEPITDDIAQAQQKIADVFYDLKLIPDKIDIQDAIVE</sequence>
<dbReference type="PANTHER" id="PTHR30024">
    <property type="entry name" value="ALIPHATIC SULFONATES-BINDING PROTEIN-RELATED"/>
    <property type="match status" value="1"/>
</dbReference>
<comment type="function">
    <text evidence="5">Part of a binding-protein-dependent transport system for aliphatic sulfonates. Putative binding protein.</text>
</comment>
<proteinExistence type="inferred from homology"/>
<dbReference type="SMART" id="SM00062">
    <property type="entry name" value="PBPb"/>
    <property type="match status" value="1"/>
</dbReference>
<evidence type="ECO:0000256" key="4">
    <source>
        <dbReference type="ARBA" id="ARBA00022729"/>
    </source>
</evidence>
<dbReference type="InterPro" id="IPR010067">
    <property type="entry name" value="ABC_SsuA_sub-bd"/>
</dbReference>
<organism evidence="9 10">
    <name type="scientific">Cohnella fermenti</name>
    <dbReference type="NCBI Taxonomy" id="2565925"/>
    <lineage>
        <taxon>Bacteria</taxon>
        <taxon>Bacillati</taxon>
        <taxon>Bacillota</taxon>
        <taxon>Bacilli</taxon>
        <taxon>Bacillales</taxon>
        <taxon>Paenibacillaceae</taxon>
        <taxon>Cohnella</taxon>
    </lineage>
</organism>
<dbReference type="EMBL" id="SSOB01000008">
    <property type="protein sequence ID" value="THF81708.1"/>
    <property type="molecule type" value="Genomic_DNA"/>
</dbReference>
<evidence type="ECO:0000313" key="9">
    <source>
        <dbReference type="EMBL" id="THF81708.1"/>
    </source>
</evidence>
<dbReference type="NCBIfam" id="NF008588">
    <property type="entry name" value="PRK11553.1"/>
    <property type="match status" value="1"/>
</dbReference>
<dbReference type="AlphaFoldDB" id="A0A4V3WG01"/>
<keyword evidence="4 7" id="KW-0732">Signal</keyword>
<reference evidence="9 10" key="1">
    <citation type="submission" date="2019-04" db="EMBL/GenBank/DDBJ databases">
        <title>Cohnella sp. nov. isolated from preserved vegetables.</title>
        <authorList>
            <person name="Lin S.-Y."/>
            <person name="Hung M.-H."/>
            <person name="Young C.-C."/>
        </authorList>
    </citation>
    <scope>NUCLEOTIDE SEQUENCE [LARGE SCALE GENOMIC DNA]</scope>
    <source>
        <strain evidence="9 10">CC-MHH1044</strain>
    </source>
</reference>
<evidence type="ECO:0000313" key="10">
    <source>
        <dbReference type="Proteomes" id="UP000310636"/>
    </source>
</evidence>
<dbReference type="GO" id="GO:0016020">
    <property type="term" value="C:membrane"/>
    <property type="evidence" value="ECO:0007669"/>
    <property type="project" value="InterPro"/>
</dbReference>
<dbReference type="NCBIfam" id="TIGR01728">
    <property type="entry name" value="SsuA_fam"/>
    <property type="match status" value="1"/>
</dbReference>
<evidence type="ECO:0000256" key="7">
    <source>
        <dbReference type="SAM" id="SignalP"/>
    </source>
</evidence>
<dbReference type="InterPro" id="IPR001638">
    <property type="entry name" value="Solute-binding_3/MltF_N"/>
</dbReference>
<name>A0A4V3WG01_9BACL</name>
<accession>A0A4V3WG01</accession>
<dbReference type="Pfam" id="PF09084">
    <property type="entry name" value="NMT1"/>
    <property type="match status" value="1"/>
</dbReference>
<dbReference type="PROSITE" id="PS51257">
    <property type="entry name" value="PROKAR_LIPOPROTEIN"/>
    <property type="match status" value="1"/>
</dbReference>
<dbReference type="GO" id="GO:0042597">
    <property type="term" value="C:periplasmic space"/>
    <property type="evidence" value="ECO:0007669"/>
    <property type="project" value="UniProtKB-SubCell"/>
</dbReference>
<evidence type="ECO:0000256" key="3">
    <source>
        <dbReference type="ARBA" id="ARBA00022448"/>
    </source>
</evidence>
<feature type="signal peptide" evidence="7">
    <location>
        <begin position="1"/>
        <end position="25"/>
    </location>
</feature>
<comment type="caution">
    <text evidence="9">The sequence shown here is derived from an EMBL/GenBank/DDBJ whole genome shotgun (WGS) entry which is preliminary data.</text>
</comment>
<gene>
    <name evidence="9" type="ORF">E6C55_08255</name>
</gene>
<comment type="subcellular location">
    <subcellularLocation>
        <location evidence="1">Periplasm</location>
    </subcellularLocation>
</comment>
<comment type="similarity">
    <text evidence="2">Belongs to the bacterial solute-binding protein SsuA/TauA family.</text>
</comment>
<dbReference type="FunFam" id="3.40.190.10:FF:000050">
    <property type="entry name" value="Sulfonate ABC transporter substrate-binding protein"/>
    <property type="match status" value="1"/>
</dbReference>
<keyword evidence="10" id="KW-1185">Reference proteome</keyword>
<feature type="chain" id="PRO_5038349696" description="Putative aliphatic sulfonates-binding protein" evidence="7">
    <location>
        <begin position="26"/>
        <end position="337"/>
    </location>
</feature>
<evidence type="ECO:0000256" key="1">
    <source>
        <dbReference type="ARBA" id="ARBA00004418"/>
    </source>
</evidence>
<dbReference type="InterPro" id="IPR015168">
    <property type="entry name" value="SsuA/THI5"/>
</dbReference>
<evidence type="ECO:0000256" key="5">
    <source>
        <dbReference type="ARBA" id="ARBA00055538"/>
    </source>
</evidence>
<dbReference type="PANTHER" id="PTHR30024:SF42">
    <property type="entry name" value="ALIPHATIC SULFONATES-BINDING PROTEIN-RELATED"/>
    <property type="match status" value="1"/>
</dbReference>
<keyword evidence="3" id="KW-0813">Transport</keyword>
<evidence type="ECO:0000256" key="2">
    <source>
        <dbReference type="ARBA" id="ARBA00010742"/>
    </source>
</evidence>
<evidence type="ECO:0000259" key="8">
    <source>
        <dbReference type="SMART" id="SM00062"/>
    </source>
</evidence>
<evidence type="ECO:0000256" key="6">
    <source>
        <dbReference type="ARBA" id="ARBA00070228"/>
    </source>
</evidence>